<dbReference type="STRING" id="1802114.A2719_03005"/>
<reference evidence="3 4" key="1">
    <citation type="journal article" date="2016" name="Nat. Commun.">
        <title>Thousands of microbial genomes shed light on interconnected biogeochemical processes in an aquifer system.</title>
        <authorList>
            <person name="Anantharaman K."/>
            <person name="Brown C.T."/>
            <person name="Hug L.A."/>
            <person name="Sharon I."/>
            <person name="Castelle C.J."/>
            <person name="Probst A.J."/>
            <person name="Thomas B.C."/>
            <person name="Singh A."/>
            <person name="Wilkins M.J."/>
            <person name="Karaoz U."/>
            <person name="Brodie E.L."/>
            <person name="Williams K.H."/>
            <person name="Hubbard S.S."/>
            <person name="Banfield J.F."/>
        </authorList>
    </citation>
    <scope>NUCLEOTIDE SEQUENCE [LARGE SCALE GENOMIC DNA]</scope>
</reference>
<feature type="transmembrane region" description="Helical" evidence="2">
    <location>
        <begin position="35"/>
        <end position="56"/>
    </location>
</feature>
<evidence type="ECO:0000313" key="4">
    <source>
        <dbReference type="Proteomes" id="UP000177480"/>
    </source>
</evidence>
<evidence type="ECO:0000256" key="1">
    <source>
        <dbReference type="SAM" id="MobiDB-lite"/>
    </source>
</evidence>
<keyword evidence="2" id="KW-1133">Transmembrane helix</keyword>
<feature type="region of interest" description="Disordered" evidence="1">
    <location>
        <begin position="67"/>
        <end position="107"/>
    </location>
</feature>
<name>A0A1G2G0S6_9BACT</name>
<dbReference type="Proteomes" id="UP000177480">
    <property type="component" value="Unassembled WGS sequence"/>
</dbReference>
<dbReference type="InterPro" id="IPR007732">
    <property type="entry name" value="Cyt_b558_asu"/>
</dbReference>
<protein>
    <submittedName>
        <fullName evidence="3">Uncharacterized protein</fullName>
    </submittedName>
</protein>
<dbReference type="Pfam" id="PF05038">
    <property type="entry name" value="Cytochrom_B558a"/>
    <property type="match status" value="1"/>
</dbReference>
<proteinExistence type="predicted"/>
<dbReference type="AlphaFoldDB" id="A0A1G2G0S6"/>
<sequence length="107" mass="12182">MNESLSDYAREELVSFYLFGFFVVLGASLSSFVYVFSGFLTFVLLVGCAVGCMLLIKNTYLAGLNRGQQTKPTVNQKKERRNRPLEKIRPPNKNPPRLVVNNTRRVH</sequence>
<organism evidence="3 4">
    <name type="scientific">Candidatus Ryanbacteria bacterium RIFCSPHIGHO2_01_FULL_45_22</name>
    <dbReference type="NCBI Taxonomy" id="1802114"/>
    <lineage>
        <taxon>Bacteria</taxon>
        <taxon>Candidatus Ryaniibacteriota</taxon>
    </lineage>
</organism>
<keyword evidence="2" id="KW-0812">Transmembrane</keyword>
<accession>A0A1G2G0S6</accession>
<evidence type="ECO:0000313" key="3">
    <source>
        <dbReference type="EMBL" id="OGZ43906.1"/>
    </source>
</evidence>
<evidence type="ECO:0000256" key="2">
    <source>
        <dbReference type="SAM" id="Phobius"/>
    </source>
</evidence>
<keyword evidence="2" id="KW-0472">Membrane</keyword>
<gene>
    <name evidence="3" type="ORF">A2719_03005</name>
</gene>
<dbReference type="GO" id="GO:0020037">
    <property type="term" value="F:heme binding"/>
    <property type="evidence" value="ECO:0007669"/>
    <property type="project" value="InterPro"/>
</dbReference>
<dbReference type="EMBL" id="MHNK01000010">
    <property type="protein sequence ID" value="OGZ43906.1"/>
    <property type="molecule type" value="Genomic_DNA"/>
</dbReference>
<feature type="transmembrane region" description="Helical" evidence="2">
    <location>
        <begin position="12"/>
        <end position="29"/>
    </location>
</feature>
<comment type="caution">
    <text evidence="3">The sequence shown here is derived from an EMBL/GenBank/DDBJ whole genome shotgun (WGS) entry which is preliminary data.</text>
</comment>